<accession>A0A7N2MRH4</accession>
<dbReference type="GO" id="GO:0012505">
    <property type="term" value="C:endomembrane system"/>
    <property type="evidence" value="ECO:0007669"/>
    <property type="project" value="UniProtKB-SubCell"/>
</dbReference>
<feature type="chain" id="PRO_5029861650" evidence="11">
    <location>
        <begin position="25"/>
        <end position="210"/>
    </location>
</feature>
<keyword evidence="11" id="KW-0732">Signal</keyword>
<evidence type="ECO:0000256" key="5">
    <source>
        <dbReference type="ARBA" id="ARBA00022989"/>
    </source>
</evidence>
<evidence type="ECO:0000313" key="13">
    <source>
        <dbReference type="Proteomes" id="UP000594261"/>
    </source>
</evidence>
<dbReference type="SUPFAM" id="SSF51206">
    <property type="entry name" value="cAMP-binding domain-like"/>
    <property type="match status" value="1"/>
</dbReference>
<evidence type="ECO:0000313" key="12">
    <source>
        <dbReference type="EnsemblPlants" id="QL10p032839:mrna"/>
    </source>
</evidence>
<dbReference type="FunFam" id="1.10.287.630:FF:000003">
    <property type="entry name" value="Cyclic nucleotide-gated ion channel 1"/>
    <property type="match status" value="1"/>
</dbReference>
<keyword evidence="13" id="KW-1185">Reference proteome</keyword>
<dbReference type="Proteomes" id="UP000594261">
    <property type="component" value="Chromosome 10"/>
</dbReference>
<reference evidence="12" key="2">
    <citation type="submission" date="2021-01" db="UniProtKB">
        <authorList>
            <consortium name="EnsemblPlants"/>
        </authorList>
    </citation>
    <scope>IDENTIFICATION</scope>
</reference>
<proteinExistence type="inferred from homology"/>
<keyword evidence="6" id="KW-0406">Ion transport</keyword>
<dbReference type="Gramene" id="QL10p032839:mrna">
    <property type="protein sequence ID" value="QL10p032839:mrna"/>
    <property type="gene ID" value="QL10p032839"/>
</dbReference>
<dbReference type="GO" id="GO:0034220">
    <property type="term" value="P:monoatomic ion transmembrane transport"/>
    <property type="evidence" value="ECO:0007669"/>
    <property type="project" value="UniProtKB-KW"/>
</dbReference>
<feature type="region of interest" description="Disordered" evidence="10">
    <location>
        <begin position="121"/>
        <end position="144"/>
    </location>
</feature>
<evidence type="ECO:0000256" key="6">
    <source>
        <dbReference type="ARBA" id="ARBA00023065"/>
    </source>
</evidence>
<evidence type="ECO:0000256" key="7">
    <source>
        <dbReference type="ARBA" id="ARBA00023136"/>
    </source>
</evidence>
<sequence length="210" mass="24185">MAIIGLGLLLFALLIGNMQNFLQALGRRRLEMSLRRRDVEQWMSHRRLPEELRRQVRQAERYNWAATRGVNEEILLENLPEDLQRDIRRHLCKFVKKAPYVAYPIDMLHIVRMRFGDKSGLTTSNSKERDGQGDNDAEEATTEQCHKTHEVVVGASRHLKPSKPGFVVVVRVGMRDWRWMTTTNVISSDGKLMGCGINGRGWPGFLLFCP</sequence>
<reference evidence="12 13" key="1">
    <citation type="journal article" date="2016" name="G3 (Bethesda)">
        <title>First Draft Assembly and Annotation of the Genome of a California Endemic Oak Quercus lobata Nee (Fagaceae).</title>
        <authorList>
            <person name="Sork V.L."/>
            <person name="Fitz-Gibbon S.T."/>
            <person name="Puiu D."/>
            <person name="Crepeau M."/>
            <person name="Gugger P.F."/>
            <person name="Sherman R."/>
            <person name="Stevens K."/>
            <person name="Langley C.H."/>
            <person name="Pellegrini M."/>
            <person name="Salzberg S.L."/>
        </authorList>
    </citation>
    <scope>NUCLEOTIDE SEQUENCE [LARGE SCALE GENOMIC DNA]</scope>
    <source>
        <strain evidence="12 13">cv. SW786</strain>
    </source>
</reference>
<protein>
    <submittedName>
        <fullName evidence="12">Uncharacterized protein</fullName>
    </submittedName>
</protein>
<dbReference type="EnsemblPlants" id="QL10p032839:mrna">
    <property type="protein sequence ID" value="QL10p032839:mrna"/>
    <property type="gene ID" value="QL10p032839"/>
</dbReference>
<dbReference type="InterPro" id="IPR018490">
    <property type="entry name" value="cNMP-bd_dom_sf"/>
</dbReference>
<evidence type="ECO:0000256" key="9">
    <source>
        <dbReference type="ARBA" id="ARBA00023303"/>
    </source>
</evidence>
<comment type="subcellular location">
    <subcellularLocation>
        <location evidence="1">Endomembrane system</location>
        <topology evidence="1">Multi-pass membrane protein</topology>
    </subcellularLocation>
</comment>
<evidence type="ECO:0000256" key="1">
    <source>
        <dbReference type="ARBA" id="ARBA00004127"/>
    </source>
</evidence>
<comment type="similarity">
    <text evidence="2">Belongs to the cyclic nucleotide-gated cation channel (TC 1.A.1.5) family.</text>
</comment>
<feature type="signal peptide" evidence="11">
    <location>
        <begin position="1"/>
        <end position="24"/>
    </location>
</feature>
<keyword evidence="4" id="KW-0812">Transmembrane</keyword>
<evidence type="ECO:0000256" key="11">
    <source>
        <dbReference type="SAM" id="SignalP"/>
    </source>
</evidence>
<keyword evidence="9" id="KW-0407">Ion channel</keyword>
<keyword evidence="5" id="KW-1133">Transmembrane helix</keyword>
<keyword evidence="3" id="KW-0813">Transport</keyword>
<name>A0A7N2MRH4_QUELO</name>
<evidence type="ECO:0000256" key="10">
    <source>
        <dbReference type="SAM" id="MobiDB-lite"/>
    </source>
</evidence>
<dbReference type="InParanoid" id="A0A7N2MRH4"/>
<organism evidence="12 13">
    <name type="scientific">Quercus lobata</name>
    <name type="common">Valley oak</name>
    <dbReference type="NCBI Taxonomy" id="97700"/>
    <lineage>
        <taxon>Eukaryota</taxon>
        <taxon>Viridiplantae</taxon>
        <taxon>Streptophyta</taxon>
        <taxon>Embryophyta</taxon>
        <taxon>Tracheophyta</taxon>
        <taxon>Spermatophyta</taxon>
        <taxon>Magnoliopsida</taxon>
        <taxon>eudicotyledons</taxon>
        <taxon>Gunneridae</taxon>
        <taxon>Pentapetalae</taxon>
        <taxon>rosids</taxon>
        <taxon>fabids</taxon>
        <taxon>Fagales</taxon>
        <taxon>Fagaceae</taxon>
        <taxon>Quercus</taxon>
    </lineage>
</organism>
<evidence type="ECO:0000256" key="4">
    <source>
        <dbReference type="ARBA" id="ARBA00022692"/>
    </source>
</evidence>
<keyword evidence="7" id="KW-0472">Membrane</keyword>
<keyword evidence="8" id="KW-1071">Ligand-gated ion channel</keyword>
<dbReference type="PANTHER" id="PTHR45651:SF11">
    <property type="entry name" value="CYCLIC NUCLEOTIDE-GATED ION CHANNEL 20, CHLOROPLASTIC-RELATED"/>
    <property type="match status" value="1"/>
</dbReference>
<dbReference type="EMBL" id="LRBV02000010">
    <property type="status" value="NOT_ANNOTATED_CDS"/>
    <property type="molecule type" value="Genomic_DNA"/>
</dbReference>
<dbReference type="Gene3D" id="1.10.287.630">
    <property type="entry name" value="Helix hairpin bin"/>
    <property type="match status" value="1"/>
</dbReference>
<dbReference type="AlphaFoldDB" id="A0A7N2MRH4"/>
<evidence type="ECO:0000256" key="2">
    <source>
        <dbReference type="ARBA" id="ARBA00010486"/>
    </source>
</evidence>
<evidence type="ECO:0000256" key="3">
    <source>
        <dbReference type="ARBA" id="ARBA00022448"/>
    </source>
</evidence>
<evidence type="ECO:0000256" key="8">
    <source>
        <dbReference type="ARBA" id="ARBA00023286"/>
    </source>
</evidence>
<dbReference type="PANTHER" id="PTHR45651">
    <property type="entry name" value="CYCLIC NUCLEOTIDE-GATED ION CHANNEL 15-RELATED-RELATED"/>
    <property type="match status" value="1"/>
</dbReference>